<keyword evidence="3" id="KW-0862">Zinc</keyword>
<dbReference type="InterPro" id="IPR036291">
    <property type="entry name" value="NAD(P)-bd_dom_sf"/>
</dbReference>
<dbReference type="Gene3D" id="3.40.50.720">
    <property type="entry name" value="NAD(P)-binding Rossmann-like Domain"/>
    <property type="match status" value="1"/>
</dbReference>
<dbReference type="EMBL" id="CP025299">
    <property type="protein sequence ID" value="AUG29012.1"/>
    <property type="molecule type" value="Genomic_DNA"/>
</dbReference>
<dbReference type="InterPro" id="IPR013149">
    <property type="entry name" value="ADH-like_C"/>
</dbReference>
<evidence type="ECO:0000256" key="3">
    <source>
        <dbReference type="ARBA" id="ARBA00022833"/>
    </source>
</evidence>
<dbReference type="RefSeq" id="WP_101305860.1">
    <property type="nucleotide sequence ID" value="NZ_CP025299.1"/>
</dbReference>
<dbReference type="Gene3D" id="3.90.180.10">
    <property type="entry name" value="Medium-chain alcohol dehydrogenases, catalytic domain"/>
    <property type="match status" value="1"/>
</dbReference>
<dbReference type="GO" id="GO:0046872">
    <property type="term" value="F:metal ion binding"/>
    <property type="evidence" value="ECO:0007669"/>
    <property type="project" value="UniProtKB-KW"/>
</dbReference>
<dbReference type="GO" id="GO:0016491">
    <property type="term" value="F:oxidoreductase activity"/>
    <property type="evidence" value="ECO:0007669"/>
    <property type="project" value="UniProtKB-KW"/>
</dbReference>
<keyword evidence="4" id="KW-0560">Oxidoreductase</keyword>
<reference evidence="6 7" key="1">
    <citation type="submission" date="2017-12" db="EMBL/GenBank/DDBJ databases">
        <title>Isolation and characterization of estrogens degradatiion strain Microbacterium hominis SJTG1.</title>
        <authorList>
            <person name="Xiong W."/>
            <person name="Yin C."/>
            <person name="Zheng D."/>
            <person name="Liang R."/>
        </authorList>
    </citation>
    <scope>NUCLEOTIDE SEQUENCE [LARGE SCALE GENOMIC DNA]</scope>
    <source>
        <strain evidence="6 7">SJTG1</strain>
    </source>
</reference>
<dbReference type="Pfam" id="PF08240">
    <property type="entry name" value="ADH_N"/>
    <property type="match status" value="1"/>
</dbReference>
<dbReference type="Proteomes" id="UP000233276">
    <property type="component" value="Chromosome"/>
</dbReference>
<evidence type="ECO:0000256" key="1">
    <source>
        <dbReference type="ARBA" id="ARBA00001947"/>
    </source>
</evidence>
<dbReference type="InterPro" id="IPR011032">
    <property type="entry name" value="GroES-like_sf"/>
</dbReference>
<organism evidence="6 7">
    <name type="scientific">Microbacterium hominis</name>
    <dbReference type="NCBI Taxonomy" id="162426"/>
    <lineage>
        <taxon>Bacteria</taxon>
        <taxon>Bacillati</taxon>
        <taxon>Actinomycetota</taxon>
        <taxon>Actinomycetes</taxon>
        <taxon>Micrococcales</taxon>
        <taxon>Microbacteriaceae</taxon>
        <taxon>Microbacterium</taxon>
    </lineage>
</organism>
<dbReference type="Pfam" id="PF00107">
    <property type="entry name" value="ADH_zinc_N"/>
    <property type="match status" value="1"/>
</dbReference>
<dbReference type="KEGG" id="mhos:CXR34_05700"/>
<evidence type="ECO:0000313" key="7">
    <source>
        <dbReference type="Proteomes" id="UP000233276"/>
    </source>
</evidence>
<sequence length="347" mass="36207">MRTARTVARGTLSFDEIAEPQPRAGHARVRIHAVSLCGTDLHIFDDDFPTQLPLVQGHEMSGTVIDADPAAAFSRGERVAIDPLVACGDCPACRRGRSHVCPHLSVRGCYEDGGFAEVVSVPVDRLHRVPDDLALDAAALGEPASISLQAVARAGAQPGETALVLGCGPIGLLATLGLTERGVTVIAADTDAERVALAREFGAAHALRVADGFPDDEQRALLSALTDGAGPDVVIEATGVPASLENAVRLIAAGGRIVQVGISPRPARITVKDLTDKEIELHGSRNSRGLIPDGLAMLARHPAATAALLTHRFPFSDLPEAFRTMADPSIPTGKILVLLSAETEATA</sequence>
<dbReference type="PANTHER" id="PTHR43401:SF2">
    <property type="entry name" value="L-THREONINE 3-DEHYDROGENASE"/>
    <property type="match status" value="1"/>
</dbReference>
<dbReference type="SMART" id="SM00829">
    <property type="entry name" value="PKS_ER"/>
    <property type="match status" value="1"/>
</dbReference>
<dbReference type="InterPro" id="IPR020843">
    <property type="entry name" value="ER"/>
</dbReference>
<feature type="domain" description="Enoyl reductase (ER)" evidence="5">
    <location>
        <begin position="10"/>
        <end position="337"/>
    </location>
</feature>
<evidence type="ECO:0000313" key="6">
    <source>
        <dbReference type="EMBL" id="AUG29012.1"/>
    </source>
</evidence>
<dbReference type="SUPFAM" id="SSF50129">
    <property type="entry name" value="GroES-like"/>
    <property type="match status" value="1"/>
</dbReference>
<dbReference type="InterPro" id="IPR013154">
    <property type="entry name" value="ADH-like_N"/>
</dbReference>
<keyword evidence="2" id="KW-0479">Metal-binding</keyword>
<evidence type="ECO:0000259" key="5">
    <source>
        <dbReference type="SMART" id="SM00829"/>
    </source>
</evidence>
<dbReference type="PANTHER" id="PTHR43401">
    <property type="entry name" value="L-THREONINE 3-DEHYDROGENASE"/>
    <property type="match status" value="1"/>
</dbReference>
<protein>
    <submittedName>
        <fullName evidence="6">2-deoxy-scyllo-inosamine dehydrogenase</fullName>
    </submittedName>
</protein>
<dbReference type="InterPro" id="IPR050129">
    <property type="entry name" value="Zn_alcohol_dh"/>
</dbReference>
<evidence type="ECO:0000256" key="2">
    <source>
        <dbReference type="ARBA" id="ARBA00022723"/>
    </source>
</evidence>
<comment type="cofactor">
    <cofactor evidence="1">
        <name>Zn(2+)</name>
        <dbReference type="ChEBI" id="CHEBI:29105"/>
    </cofactor>
</comment>
<proteinExistence type="predicted"/>
<name>A0A2K9D803_9MICO</name>
<dbReference type="AlphaFoldDB" id="A0A2K9D803"/>
<gene>
    <name evidence="6" type="ORF">CXR34_05700</name>
</gene>
<accession>A0A2K9D803</accession>
<dbReference type="SUPFAM" id="SSF51735">
    <property type="entry name" value="NAD(P)-binding Rossmann-fold domains"/>
    <property type="match status" value="1"/>
</dbReference>
<evidence type="ECO:0000256" key="4">
    <source>
        <dbReference type="ARBA" id="ARBA00023002"/>
    </source>
</evidence>